<dbReference type="InterPro" id="IPR006674">
    <property type="entry name" value="HD_domain"/>
</dbReference>
<dbReference type="Pfam" id="PF01966">
    <property type="entry name" value="HD"/>
    <property type="match status" value="1"/>
</dbReference>
<evidence type="ECO:0000313" key="4">
    <source>
        <dbReference type="Proteomes" id="UP000244727"/>
    </source>
</evidence>
<dbReference type="Gene3D" id="1.10.3210.10">
    <property type="entry name" value="Hypothetical protein af1432"/>
    <property type="match status" value="1"/>
</dbReference>
<keyword evidence="4" id="KW-1185">Reference proteome</keyword>
<feature type="domain" description="HD" evidence="2">
    <location>
        <begin position="61"/>
        <end position="168"/>
    </location>
</feature>
<evidence type="ECO:0000259" key="2">
    <source>
        <dbReference type="Pfam" id="PF01966"/>
    </source>
</evidence>
<gene>
    <name evidence="3" type="ORF">HARCEL1_08740</name>
</gene>
<name>A0A2R4X1W2_9EURY</name>
<dbReference type="EMBL" id="CP028858">
    <property type="protein sequence ID" value="AWB27790.1"/>
    <property type="molecule type" value="Genomic_DNA"/>
</dbReference>
<dbReference type="RefSeq" id="WP_108382481.1">
    <property type="nucleotide sequence ID" value="NZ_CP028858.1"/>
</dbReference>
<sequence length="198" mass="21520">MTALDTAELRRRLPAVALIDDERLARAVLGCSAQAPEYFWNVPASAGEYHHPACREPRGLWAHTLLVATVVDELGDTYLEQGRIDADGRDEAIAAAILHDQRKYGGDDELDRSAHSNHDERMARVIRETSALPDRIADAVAAHMGPWYAGPAPETPVEDLVHTADVIASRPSITPSLPEPVPAELADLDLPSVPVDRS</sequence>
<accession>A0A2R4X1W2</accession>
<evidence type="ECO:0000256" key="1">
    <source>
        <dbReference type="SAM" id="MobiDB-lite"/>
    </source>
</evidence>
<reference evidence="3 4" key="1">
    <citation type="submission" date="2018-04" db="EMBL/GenBank/DDBJ databases">
        <title>Halococcoides cellulosivorans gen. nov., sp. nov., an extremely halophilic cellulose-utilizing haloarchaeon from hypersaline lakes.</title>
        <authorList>
            <person name="Sorokin D.Y."/>
            <person name="Toshchakov S.V."/>
            <person name="Samarov N.I."/>
            <person name="Korzhenkov A."/>
            <person name="Kublanov I.V."/>
        </authorList>
    </citation>
    <scope>NUCLEOTIDE SEQUENCE [LARGE SCALE GENOMIC DNA]</scope>
    <source>
        <strain evidence="3 4">HArcel1</strain>
    </source>
</reference>
<organism evidence="3 4">
    <name type="scientific">Halococcoides cellulosivorans</name>
    <dbReference type="NCBI Taxonomy" id="1679096"/>
    <lineage>
        <taxon>Archaea</taxon>
        <taxon>Methanobacteriati</taxon>
        <taxon>Methanobacteriota</taxon>
        <taxon>Stenosarchaea group</taxon>
        <taxon>Halobacteria</taxon>
        <taxon>Halobacteriales</taxon>
        <taxon>Haloarculaceae</taxon>
        <taxon>Halococcoides</taxon>
    </lineage>
</organism>
<dbReference type="AlphaFoldDB" id="A0A2R4X1W2"/>
<dbReference type="KEGG" id="harc:HARCEL1_08740"/>
<dbReference type="SUPFAM" id="SSF109604">
    <property type="entry name" value="HD-domain/PDEase-like"/>
    <property type="match status" value="1"/>
</dbReference>
<dbReference type="GeneID" id="36512589"/>
<dbReference type="Proteomes" id="UP000244727">
    <property type="component" value="Chromosome"/>
</dbReference>
<feature type="region of interest" description="Disordered" evidence="1">
    <location>
        <begin position="171"/>
        <end position="198"/>
    </location>
</feature>
<evidence type="ECO:0000313" key="3">
    <source>
        <dbReference type="EMBL" id="AWB27790.1"/>
    </source>
</evidence>
<protein>
    <recommendedName>
        <fullName evidence="2">HD domain-containing protein</fullName>
    </recommendedName>
</protein>
<proteinExistence type="predicted"/>